<keyword evidence="2" id="KW-1185">Reference proteome</keyword>
<evidence type="ECO:0000313" key="1">
    <source>
        <dbReference type="EMBL" id="KAH3721708.1"/>
    </source>
</evidence>
<dbReference type="EMBL" id="JAIWYP010000013">
    <property type="protein sequence ID" value="KAH3721708.1"/>
    <property type="molecule type" value="Genomic_DNA"/>
</dbReference>
<comment type="caution">
    <text evidence="1">The sequence shown here is derived from an EMBL/GenBank/DDBJ whole genome shotgun (WGS) entry which is preliminary data.</text>
</comment>
<name>A0A9D4CDZ0_DREPO</name>
<accession>A0A9D4CDZ0</accession>
<reference evidence="1" key="2">
    <citation type="submission" date="2020-11" db="EMBL/GenBank/DDBJ databases">
        <authorList>
            <person name="McCartney M.A."/>
            <person name="Auch B."/>
            <person name="Kono T."/>
            <person name="Mallez S."/>
            <person name="Becker A."/>
            <person name="Gohl D.M."/>
            <person name="Silverstein K.A.T."/>
            <person name="Koren S."/>
            <person name="Bechman K.B."/>
            <person name="Herman A."/>
            <person name="Abrahante J.E."/>
            <person name="Garbe J."/>
        </authorList>
    </citation>
    <scope>NUCLEOTIDE SEQUENCE</scope>
    <source>
        <strain evidence="1">Duluth1</strain>
        <tissue evidence="1">Whole animal</tissue>
    </source>
</reference>
<sequence>MTVHISHLSSKLNLTRDESTYEETEFSGFSSQSAWDLVSRVILAQESWIDGDCDFSFADITSVNVKSVIIEDVFKELDDSLTHMYLNIIRTRKVLRLIYTQYSGSNIHDNREVVGSDLHADINGVECDLHTKREDVGFNLHDNTEDLRPDMYEDREILGSDLHEKREGIGSDLHRRE</sequence>
<dbReference type="AlphaFoldDB" id="A0A9D4CDZ0"/>
<dbReference type="Proteomes" id="UP000828390">
    <property type="component" value="Unassembled WGS sequence"/>
</dbReference>
<protein>
    <submittedName>
        <fullName evidence="1">Uncharacterized protein</fullName>
    </submittedName>
</protein>
<reference evidence="1" key="1">
    <citation type="journal article" date="2019" name="bioRxiv">
        <title>The Genome of the Zebra Mussel, Dreissena polymorpha: A Resource for Invasive Species Research.</title>
        <authorList>
            <person name="McCartney M.A."/>
            <person name="Auch B."/>
            <person name="Kono T."/>
            <person name="Mallez S."/>
            <person name="Zhang Y."/>
            <person name="Obille A."/>
            <person name="Becker A."/>
            <person name="Abrahante J.E."/>
            <person name="Garbe J."/>
            <person name="Badalamenti J.P."/>
            <person name="Herman A."/>
            <person name="Mangelson H."/>
            <person name="Liachko I."/>
            <person name="Sullivan S."/>
            <person name="Sone E.D."/>
            <person name="Koren S."/>
            <person name="Silverstein K.A.T."/>
            <person name="Beckman K.B."/>
            <person name="Gohl D.M."/>
        </authorList>
    </citation>
    <scope>NUCLEOTIDE SEQUENCE</scope>
    <source>
        <strain evidence="1">Duluth1</strain>
        <tissue evidence="1">Whole animal</tissue>
    </source>
</reference>
<evidence type="ECO:0000313" key="2">
    <source>
        <dbReference type="Proteomes" id="UP000828390"/>
    </source>
</evidence>
<proteinExistence type="predicted"/>
<gene>
    <name evidence="1" type="ORF">DPMN_064656</name>
</gene>
<organism evidence="1 2">
    <name type="scientific">Dreissena polymorpha</name>
    <name type="common">Zebra mussel</name>
    <name type="synonym">Mytilus polymorpha</name>
    <dbReference type="NCBI Taxonomy" id="45954"/>
    <lineage>
        <taxon>Eukaryota</taxon>
        <taxon>Metazoa</taxon>
        <taxon>Spiralia</taxon>
        <taxon>Lophotrochozoa</taxon>
        <taxon>Mollusca</taxon>
        <taxon>Bivalvia</taxon>
        <taxon>Autobranchia</taxon>
        <taxon>Heteroconchia</taxon>
        <taxon>Euheterodonta</taxon>
        <taxon>Imparidentia</taxon>
        <taxon>Neoheterodontei</taxon>
        <taxon>Myida</taxon>
        <taxon>Dreissenoidea</taxon>
        <taxon>Dreissenidae</taxon>
        <taxon>Dreissena</taxon>
    </lineage>
</organism>